<dbReference type="PANTHER" id="PTHR43284:SF1">
    <property type="entry name" value="ASPARAGINE SYNTHETASE"/>
    <property type="match status" value="1"/>
</dbReference>
<organism evidence="9 10">
    <name type="scientific">Candidatus Gottesmanbacteria bacterium RIFCSPHIGHO2_01_FULL_40_15</name>
    <dbReference type="NCBI Taxonomy" id="1798376"/>
    <lineage>
        <taxon>Bacteria</taxon>
        <taxon>Candidatus Gottesmaniibacteriota</taxon>
    </lineage>
</organism>
<evidence type="ECO:0000256" key="2">
    <source>
        <dbReference type="ARBA" id="ARBA00005752"/>
    </source>
</evidence>
<sequence>MCGIAGKLLFSQKLNKKTEVPVIEKIREVLKHRGPDHQGYKIYQNGWFLADRLSIIDITSAANQPVISEDGKICLVFNGEIYNFRELKSIYLKKYSFKSDSDAEVLLRLYQEKDTGCLSYLRGMFAFAIWDERKKRLFLARDRIGKKPIKYYFDNNCFIFASELKAILSLPEVKKEPDWQAIGGYLKSGYVRSPLTGFKGIYKLPPASYMTVTDSGKIRTESYWKLDFNSKLDLPEENWQQLLENKLRESVRIRLKSDVPLGVHLSGGIDSSIITALASEESSGNIKTFTVGFDEKDYDEMQYARKITALYKTEHSEIKVQPNIEEIWPKMMYQFEEPFADPSMIPTWYLMSATKGHVKVVLNGDGG</sequence>
<comment type="pathway">
    <text evidence="1">Amino-acid biosynthesis; L-asparagine biosynthesis; L-asparagine from L-aspartate (L-Gln route): step 1/1.</text>
</comment>
<dbReference type="InterPro" id="IPR017932">
    <property type="entry name" value="GATase_2_dom"/>
</dbReference>
<keyword evidence="6" id="KW-0315">Glutamine amidotransferase</keyword>
<evidence type="ECO:0000256" key="7">
    <source>
        <dbReference type="ARBA" id="ARBA00048741"/>
    </source>
</evidence>
<evidence type="ECO:0000256" key="1">
    <source>
        <dbReference type="ARBA" id="ARBA00005187"/>
    </source>
</evidence>
<dbReference type="PROSITE" id="PS51278">
    <property type="entry name" value="GATASE_TYPE_2"/>
    <property type="match status" value="1"/>
</dbReference>
<dbReference type="EC" id="6.3.5.4" evidence="3"/>
<evidence type="ECO:0000313" key="9">
    <source>
        <dbReference type="EMBL" id="OGG05785.1"/>
    </source>
</evidence>
<gene>
    <name evidence="9" type="ORF">A2777_05405</name>
</gene>
<dbReference type="GO" id="GO:0005524">
    <property type="term" value="F:ATP binding"/>
    <property type="evidence" value="ECO:0007669"/>
    <property type="project" value="UniProtKB-KW"/>
</dbReference>
<proteinExistence type="inferred from homology"/>
<dbReference type="InterPro" id="IPR006426">
    <property type="entry name" value="Asn_synth_AEB"/>
</dbReference>
<dbReference type="InterPro" id="IPR051786">
    <property type="entry name" value="ASN_synthetase/amidase"/>
</dbReference>
<feature type="domain" description="Glutamine amidotransferase type-2" evidence="8">
    <location>
        <begin position="2"/>
        <end position="215"/>
    </location>
</feature>
<evidence type="ECO:0000259" key="8">
    <source>
        <dbReference type="PROSITE" id="PS51278"/>
    </source>
</evidence>
<evidence type="ECO:0000313" key="10">
    <source>
        <dbReference type="Proteomes" id="UP000177354"/>
    </source>
</evidence>
<reference evidence="9 10" key="1">
    <citation type="journal article" date="2016" name="Nat. Commun.">
        <title>Thousands of microbial genomes shed light on interconnected biogeochemical processes in an aquifer system.</title>
        <authorList>
            <person name="Anantharaman K."/>
            <person name="Brown C.T."/>
            <person name="Hug L.A."/>
            <person name="Sharon I."/>
            <person name="Castelle C.J."/>
            <person name="Probst A.J."/>
            <person name="Thomas B.C."/>
            <person name="Singh A."/>
            <person name="Wilkins M.J."/>
            <person name="Karaoz U."/>
            <person name="Brodie E.L."/>
            <person name="Williams K.H."/>
            <person name="Hubbard S.S."/>
            <person name="Banfield J.F."/>
        </authorList>
    </citation>
    <scope>NUCLEOTIDE SEQUENCE [LARGE SCALE GENOMIC DNA]</scope>
</reference>
<dbReference type="NCBIfam" id="TIGR01536">
    <property type="entry name" value="asn_synth_AEB"/>
    <property type="match status" value="1"/>
</dbReference>
<dbReference type="Gene3D" id="3.60.20.10">
    <property type="entry name" value="Glutamine Phosphoribosylpyrophosphate, subunit 1, domain 1"/>
    <property type="match status" value="1"/>
</dbReference>
<dbReference type="Pfam" id="PF00733">
    <property type="entry name" value="Asn_synthase"/>
    <property type="match status" value="1"/>
</dbReference>
<evidence type="ECO:0000256" key="5">
    <source>
        <dbReference type="ARBA" id="ARBA00022840"/>
    </source>
</evidence>
<evidence type="ECO:0000256" key="3">
    <source>
        <dbReference type="ARBA" id="ARBA00012737"/>
    </source>
</evidence>
<dbReference type="Gene3D" id="3.40.50.620">
    <property type="entry name" value="HUPs"/>
    <property type="match status" value="1"/>
</dbReference>
<keyword evidence="5" id="KW-0067">ATP-binding</keyword>
<dbReference type="Pfam" id="PF13537">
    <property type="entry name" value="GATase_7"/>
    <property type="match status" value="1"/>
</dbReference>
<comment type="similarity">
    <text evidence="2">Belongs to the asparagine synthetase family.</text>
</comment>
<dbReference type="PANTHER" id="PTHR43284">
    <property type="entry name" value="ASPARAGINE SYNTHETASE (GLUTAMINE-HYDROLYZING)"/>
    <property type="match status" value="1"/>
</dbReference>
<dbReference type="CDD" id="cd01991">
    <property type="entry name" value="Asn_synthase_B_C"/>
    <property type="match status" value="1"/>
</dbReference>
<dbReference type="Proteomes" id="UP000177354">
    <property type="component" value="Unassembled WGS sequence"/>
</dbReference>
<dbReference type="CDD" id="cd00712">
    <property type="entry name" value="AsnB"/>
    <property type="match status" value="1"/>
</dbReference>
<dbReference type="AlphaFoldDB" id="A0A1F5Z083"/>
<evidence type="ECO:0000256" key="6">
    <source>
        <dbReference type="ARBA" id="ARBA00022962"/>
    </source>
</evidence>
<name>A0A1F5Z083_9BACT</name>
<feature type="non-terminal residue" evidence="9">
    <location>
        <position position="367"/>
    </location>
</feature>
<protein>
    <recommendedName>
        <fullName evidence="3">asparagine synthase (glutamine-hydrolyzing)</fullName>
        <ecNumber evidence="3">6.3.5.4</ecNumber>
    </recommendedName>
</protein>
<keyword evidence="4" id="KW-0547">Nucleotide-binding</keyword>
<comment type="caution">
    <text evidence="9">The sequence shown here is derived from an EMBL/GenBank/DDBJ whole genome shotgun (WGS) entry which is preliminary data.</text>
</comment>
<dbReference type="GO" id="GO:0004066">
    <property type="term" value="F:asparagine synthase (glutamine-hydrolyzing) activity"/>
    <property type="evidence" value="ECO:0007669"/>
    <property type="project" value="UniProtKB-EC"/>
</dbReference>
<dbReference type="EMBL" id="MFJF01000025">
    <property type="protein sequence ID" value="OGG05785.1"/>
    <property type="molecule type" value="Genomic_DNA"/>
</dbReference>
<accession>A0A1F5Z083</accession>
<dbReference type="GO" id="GO:0006529">
    <property type="term" value="P:asparagine biosynthetic process"/>
    <property type="evidence" value="ECO:0007669"/>
    <property type="project" value="InterPro"/>
</dbReference>
<dbReference type="InterPro" id="IPR001962">
    <property type="entry name" value="Asn_synthase"/>
</dbReference>
<evidence type="ECO:0000256" key="4">
    <source>
        <dbReference type="ARBA" id="ARBA00022741"/>
    </source>
</evidence>
<dbReference type="InterPro" id="IPR014729">
    <property type="entry name" value="Rossmann-like_a/b/a_fold"/>
</dbReference>
<dbReference type="InterPro" id="IPR033738">
    <property type="entry name" value="AsnB_N"/>
</dbReference>
<comment type="catalytic activity">
    <reaction evidence="7">
        <text>L-aspartate + L-glutamine + ATP + H2O = L-asparagine + L-glutamate + AMP + diphosphate + H(+)</text>
        <dbReference type="Rhea" id="RHEA:12228"/>
        <dbReference type="ChEBI" id="CHEBI:15377"/>
        <dbReference type="ChEBI" id="CHEBI:15378"/>
        <dbReference type="ChEBI" id="CHEBI:29985"/>
        <dbReference type="ChEBI" id="CHEBI:29991"/>
        <dbReference type="ChEBI" id="CHEBI:30616"/>
        <dbReference type="ChEBI" id="CHEBI:33019"/>
        <dbReference type="ChEBI" id="CHEBI:58048"/>
        <dbReference type="ChEBI" id="CHEBI:58359"/>
        <dbReference type="ChEBI" id="CHEBI:456215"/>
        <dbReference type="EC" id="6.3.5.4"/>
    </reaction>
</comment>
<dbReference type="SUPFAM" id="SSF56235">
    <property type="entry name" value="N-terminal nucleophile aminohydrolases (Ntn hydrolases)"/>
    <property type="match status" value="1"/>
</dbReference>
<dbReference type="InterPro" id="IPR029055">
    <property type="entry name" value="Ntn_hydrolases_N"/>
</dbReference>
<dbReference type="GO" id="GO:0005829">
    <property type="term" value="C:cytosol"/>
    <property type="evidence" value="ECO:0007669"/>
    <property type="project" value="TreeGrafter"/>
</dbReference>
<dbReference type="SUPFAM" id="SSF52402">
    <property type="entry name" value="Adenine nucleotide alpha hydrolases-like"/>
    <property type="match status" value="1"/>
</dbReference>